<evidence type="ECO:0000313" key="1">
    <source>
        <dbReference type="EMBL" id="CAA9997067.1"/>
    </source>
</evidence>
<sequence length="284" mass="31569">MQEDEIWCSVMTDMVAWELRWIQASTDRLRQDRPPLRGRNPFLSLRPSLKRLTGVAPASQTRTNPPVYDIVVSIDLGTTYSGYAYAFARNPSDKQIHMMRQSEATPDCSEALLIALEPEAASICCRHLHYDQIHVESVLNSRRMDDVISYLFLVGGFAESQILQEAIRDHFSGVVHIIIPQAVSLSVLKGGVLYGLNPSVVASRRVTHTYGLGVVKPFLNGIHPIEKLVIRGGQRWCVDVLERLIESGQPVSVGQIVSKKYAPASNSQTEIVLQVYATVSKSAQ</sequence>
<organism evidence="1 2">
    <name type="scientific">Nesidiocoris tenuis</name>
    <dbReference type="NCBI Taxonomy" id="355587"/>
    <lineage>
        <taxon>Eukaryota</taxon>
        <taxon>Metazoa</taxon>
        <taxon>Ecdysozoa</taxon>
        <taxon>Arthropoda</taxon>
        <taxon>Hexapoda</taxon>
        <taxon>Insecta</taxon>
        <taxon>Pterygota</taxon>
        <taxon>Neoptera</taxon>
        <taxon>Paraneoptera</taxon>
        <taxon>Hemiptera</taxon>
        <taxon>Heteroptera</taxon>
        <taxon>Panheteroptera</taxon>
        <taxon>Cimicomorpha</taxon>
        <taxon>Miridae</taxon>
        <taxon>Dicyphina</taxon>
        <taxon>Nesidiocoris</taxon>
    </lineage>
</organism>
<gene>
    <name evidence="1" type="ORF">NTEN_LOCUS3414</name>
</gene>
<accession>A0A6H5G337</accession>
<protein>
    <submittedName>
        <fullName evidence="1">Uncharacterized protein</fullName>
    </submittedName>
</protein>
<name>A0A6H5G337_9HEMI</name>
<reference evidence="1 2" key="1">
    <citation type="submission" date="2020-02" db="EMBL/GenBank/DDBJ databases">
        <authorList>
            <person name="Ferguson B K."/>
        </authorList>
    </citation>
    <scope>NUCLEOTIDE SEQUENCE [LARGE SCALE GENOMIC DNA]</scope>
</reference>
<dbReference type="AlphaFoldDB" id="A0A6H5G337"/>
<keyword evidence="2" id="KW-1185">Reference proteome</keyword>
<feature type="non-terminal residue" evidence="1">
    <location>
        <position position="284"/>
    </location>
</feature>
<dbReference type="Proteomes" id="UP000479000">
    <property type="component" value="Unassembled WGS sequence"/>
</dbReference>
<proteinExistence type="predicted"/>
<evidence type="ECO:0000313" key="2">
    <source>
        <dbReference type="Proteomes" id="UP000479000"/>
    </source>
</evidence>
<dbReference type="PANTHER" id="PTHR14187">
    <property type="entry name" value="ALPHA KINASE/ELONGATION FACTOR 2 KINASE"/>
    <property type="match status" value="1"/>
</dbReference>
<dbReference type="OrthoDB" id="2963168at2759"/>
<dbReference type="EMBL" id="CADCXU010005365">
    <property type="protein sequence ID" value="CAA9997067.1"/>
    <property type="molecule type" value="Genomic_DNA"/>
</dbReference>
<dbReference type="PANTHER" id="PTHR14187:SF46">
    <property type="entry name" value="HEAT SHOCK 70 KDA PROTEIN 12A"/>
    <property type="match status" value="1"/>
</dbReference>